<dbReference type="InterPro" id="IPR007160">
    <property type="entry name" value="DUF362"/>
</dbReference>
<dbReference type="STRING" id="1173020.Cha6605_2975"/>
<dbReference type="eggNOG" id="COG2006">
    <property type="taxonomic scope" value="Bacteria"/>
</dbReference>
<gene>
    <name evidence="2" type="ORF">Cha6605_2975</name>
</gene>
<dbReference type="Pfam" id="PF04015">
    <property type="entry name" value="DUF362"/>
    <property type="match status" value="1"/>
</dbReference>
<sequence length="276" mass="30419">MNNPTSDTHTTPTRSFIYQPPPAARDARHILVKPNLGYPLGAPFTVSIGVLGKVLQALRQASPNAQISIVEGVCSPVSLHDIASKNGLYALLDDRMELLDADTLPLVEYPNLSPTPVRFQTMWAPALLQQVDCRITVGTFKRTMLKDKPLISASLKNLYGLFPRSKYHARSLNSRGQLHKPSVPLVLQDVYFCIGHLFDGAVVDADLRMISPDWKPDRGRTIEFGKIFAGTDPIAVDRAACIATGEPISDYLDEIDALREKRESTICNPQSAIQND</sequence>
<dbReference type="PATRIC" id="fig|1173020.3.peg.3395"/>
<protein>
    <recommendedName>
        <fullName evidence="1">DUF362 domain-containing protein</fullName>
    </recommendedName>
</protein>
<dbReference type="KEGG" id="cmp:Cha6605_2975"/>
<evidence type="ECO:0000313" key="3">
    <source>
        <dbReference type="Proteomes" id="UP000010366"/>
    </source>
</evidence>
<keyword evidence="3" id="KW-1185">Reference proteome</keyword>
<dbReference type="EMBL" id="CP003600">
    <property type="protein sequence ID" value="AFY94007.1"/>
    <property type="molecule type" value="Genomic_DNA"/>
</dbReference>
<dbReference type="RefSeq" id="WP_015160150.1">
    <property type="nucleotide sequence ID" value="NC_019697.1"/>
</dbReference>
<dbReference type="HOGENOM" id="CLU_1029781_0_0_3"/>
<evidence type="ECO:0000313" key="2">
    <source>
        <dbReference type="EMBL" id="AFY94007.1"/>
    </source>
</evidence>
<organism evidence="2 3">
    <name type="scientific">Chamaesiphon minutus (strain ATCC 27169 / PCC 6605)</name>
    <dbReference type="NCBI Taxonomy" id="1173020"/>
    <lineage>
        <taxon>Bacteria</taxon>
        <taxon>Bacillati</taxon>
        <taxon>Cyanobacteriota</taxon>
        <taxon>Cyanophyceae</taxon>
        <taxon>Gomontiellales</taxon>
        <taxon>Chamaesiphonaceae</taxon>
        <taxon>Chamaesiphon</taxon>
    </lineage>
</organism>
<feature type="domain" description="DUF362" evidence="1">
    <location>
        <begin position="30"/>
        <end position="241"/>
    </location>
</feature>
<accession>K9UFW7</accession>
<dbReference type="OrthoDB" id="494749at2"/>
<dbReference type="AlphaFoldDB" id="K9UFW7"/>
<dbReference type="Proteomes" id="UP000010366">
    <property type="component" value="Chromosome"/>
</dbReference>
<reference evidence="2 3" key="1">
    <citation type="submission" date="2012-05" db="EMBL/GenBank/DDBJ databases">
        <title>Finished chromosome of genome of Chamaesiphon sp. PCC 6605.</title>
        <authorList>
            <consortium name="US DOE Joint Genome Institute"/>
            <person name="Gugger M."/>
            <person name="Coursin T."/>
            <person name="Rippka R."/>
            <person name="Tandeau De Marsac N."/>
            <person name="Huntemann M."/>
            <person name="Wei C.-L."/>
            <person name="Han J."/>
            <person name="Detter J.C."/>
            <person name="Han C."/>
            <person name="Tapia R."/>
            <person name="Chen A."/>
            <person name="Kyrpides N."/>
            <person name="Mavromatis K."/>
            <person name="Markowitz V."/>
            <person name="Szeto E."/>
            <person name="Ivanova N."/>
            <person name="Pagani I."/>
            <person name="Pati A."/>
            <person name="Goodwin L."/>
            <person name="Nordberg H.P."/>
            <person name="Cantor M.N."/>
            <person name="Hua S.X."/>
            <person name="Woyke T."/>
            <person name="Kerfeld C.A."/>
        </authorList>
    </citation>
    <scope>NUCLEOTIDE SEQUENCE [LARGE SCALE GENOMIC DNA]</scope>
    <source>
        <strain evidence="3">ATCC 27169 / PCC 6605</strain>
    </source>
</reference>
<proteinExistence type="predicted"/>
<evidence type="ECO:0000259" key="1">
    <source>
        <dbReference type="Pfam" id="PF04015"/>
    </source>
</evidence>
<name>K9UFW7_CHAP6</name>